<feature type="compositionally biased region" description="Basic residues" evidence="10">
    <location>
        <begin position="163"/>
        <end position="188"/>
    </location>
</feature>
<evidence type="ECO:0000256" key="3">
    <source>
        <dbReference type="ARBA" id="ARBA00019141"/>
    </source>
</evidence>
<comment type="similarity">
    <text evidence="2 9">Belongs to the EAF6 family.</text>
</comment>
<keyword evidence="6" id="KW-0175">Coiled coil</keyword>
<evidence type="ECO:0000256" key="2">
    <source>
        <dbReference type="ARBA" id="ARBA00010916"/>
    </source>
</evidence>
<dbReference type="GO" id="GO:0000123">
    <property type="term" value="C:histone acetyltransferase complex"/>
    <property type="evidence" value="ECO:0007669"/>
    <property type="project" value="InterPro"/>
</dbReference>
<organism evidence="11 12">
    <name type="scientific">Ridgeia piscesae</name>
    <name type="common">Tubeworm</name>
    <dbReference type="NCBI Taxonomy" id="27915"/>
    <lineage>
        <taxon>Eukaryota</taxon>
        <taxon>Metazoa</taxon>
        <taxon>Spiralia</taxon>
        <taxon>Lophotrochozoa</taxon>
        <taxon>Annelida</taxon>
        <taxon>Polychaeta</taxon>
        <taxon>Sedentaria</taxon>
        <taxon>Canalipalpata</taxon>
        <taxon>Sabellida</taxon>
        <taxon>Siboglinidae</taxon>
        <taxon>Ridgeia</taxon>
    </lineage>
</organism>
<dbReference type="GO" id="GO:0005634">
    <property type="term" value="C:nucleus"/>
    <property type="evidence" value="ECO:0007669"/>
    <property type="project" value="UniProtKB-SubCell"/>
</dbReference>
<dbReference type="PANTHER" id="PTHR13476">
    <property type="entry name" value="CHROMATIN MODIFICATION-RELATED PROTEIN MEAF6"/>
    <property type="match status" value="1"/>
</dbReference>
<keyword evidence="12" id="KW-1185">Reference proteome</keyword>
<keyword evidence="5 9" id="KW-0805">Transcription regulation</keyword>
<evidence type="ECO:0000256" key="1">
    <source>
        <dbReference type="ARBA" id="ARBA00004123"/>
    </source>
</evidence>
<comment type="caution">
    <text evidence="11">The sequence shown here is derived from an EMBL/GenBank/DDBJ whole genome shotgun (WGS) entry which is preliminary data.</text>
</comment>
<protein>
    <recommendedName>
        <fullName evidence="3">Chromatin modification-related protein MEAF6</fullName>
    </recommendedName>
</protein>
<dbReference type="EMBL" id="JAODUO010000123">
    <property type="protein sequence ID" value="KAK2188768.1"/>
    <property type="molecule type" value="Genomic_DNA"/>
</dbReference>
<feature type="compositionally biased region" description="Polar residues" evidence="10">
    <location>
        <begin position="110"/>
        <end position="135"/>
    </location>
</feature>
<keyword evidence="8" id="KW-0539">Nucleus</keyword>
<evidence type="ECO:0000256" key="10">
    <source>
        <dbReference type="SAM" id="MobiDB-lite"/>
    </source>
</evidence>
<accession>A0AAD9P5Y1</accession>
<evidence type="ECO:0000256" key="6">
    <source>
        <dbReference type="ARBA" id="ARBA00023054"/>
    </source>
</evidence>
<evidence type="ECO:0000256" key="4">
    <source>
        <dbReference type="ARBA" id="ARBA00022853"/>
    </source>
</evidence>
<evidence type="ECO:0000313" key="11">
    <source>
        <dbReference type="EMBL" id="KAK2188768.1"/>
    </source>
</evidence>
<dbReference type="Proteomes" id="UP001209878">
    <property type="component" value="Unassembled WGS sequence"/>
</dbReference>
<keyword evidence="7 9" id="KW-0804">Transcription</keyword>
<feature type="region of interest" description="Disordered" evidence="10">
    <location>
        <begin position="108"/>
        <end position="188"/>
    </location>
</feature>
<name>A0AAD9P5Y1_RIDPI</name>
<sequence>MTSQRTPQSIDTRAELAELVKRRAEIAETLANLERQIYAFEGSYLEDTQQYGNVIRGWDRYLTNTKNTNSKADKRNRKFKEADRLFSKSSVTSAAAVSGIADQLEKCEMVQSSPPATPTLANDENNQNDTNTAHLSNGGVHSGQSKTGSGEVGRGPIPGVHGGRVHKASIKHRKNKHKNKHKTSGKKH</sequence>
<evidence type="ECO:0000256" key="5">
    <source>
        <dbReference type="ARBA" id="ARBA00023015"/>
    </source>
</evidence>
<evidence type="ECO:0000256" key="9">
    <source>
        <dbReference type="RuleBase" id="RU368022"/>
    </source>
</evidence>
<keyword evidence="4" id="KW-0156">Chromatin regulator</keyword>
<proteinExistence type="inferred from homology"/>
<evidence type="ECO:0000256" key="7">
    <source>
        <dbReference type="ARBA" id="ARBA00023163"/>
    </source>
</evidence>
<evidence type="ECO:0000256" key="8">
    <source>
        <dbReference type="ARBA" id="ARBA00023242"/>
    </source>
</evidence>
<dbReference type="Pfam" id="PF09340">
    <property type="entry name" value="NuA4"/>
    <property type="match status" value="1"/>
</dbReference>
<gene>
    <name evidence="11" type="ORF">NP493_123g06000</name>
</gene>
<comment type="subcellular location">
    <subcellularLocation>
        <location evidence="1">Nucleus</location>
    </subcellularLocation>
</comment>
<dbReference type="GO" id="GO:0006325">
    <property type="term" value="P:chromatin organization"/>
    <property type="evidence" value="ECO:0007669"/>
    <property type="project" value="UniProtKB-KW"/>
</dbReference>
<reference evidence="11" key="1">
    <citation type="journal article" date="2023" name="Mol. Biol. Evol.">
        <title>Third-Generation Sequencing Reveals the Adaptive Role of the Epigenome in Three Deep-Sea Polychaetes.</title>
        <authorList>
            <person name="Perez M."/>
            <person name="Aroh O."/>
            <person name="Sun Y."/>
            <person name="Lan Y."/>
            <person name="Juniper S.K."/>
            <person name="Young C.R."/>
            <person name="Angers B."/>
            <person name="Qian P.Y."/>
        </authorList>
    </citation>
    <scope>NUCLEOTIDE SEQUENCE</scope>
    <source>
        <strain evidence="11">R07B-5</strain>
    </source>
</reference>
<dbReference type="InterPro" id="IPR015418">
    <property type="entry name" value="Eaf6"/>
</dbReference>
<evidence type="ECO:0000313" key="12">
    <source>
        <dbReference type="Proteomes" id="UP001209878"/>
    </source>
</evidence>
<dbReference type="AlphaFoldDB" id="A0AAD9P5Y1"/>